<dbReference type="Proteomes" id="UP001374535">
    <property type="component" value="Chromosome 2"/>
</dbReference>
<keyword evidence="3 8" id="KW-0378">Hydrolase</keyword>
<keyword evidence="7 8" id="KW-0624">Polysaccharide degradation</keyword>
<evidence type="ECO:0000256" key="1">
    <source>
        <dbReference type="ARBA" id="ARBA00000966"/>
    </source>
</evidence>
<evidence type="ECO:0000256" key="10">
    <source>
        <dbReference type="SAM" id="Phobius"/>
    </source>
</evidence>
<name>A0AAQ3P2G0_VIGMU</name>
<comment type="catalytic activity">
    <reaction evidence="1 9">
        <text>Endohydrolysis of (1-&gt;4)-beta-D-glucosidic linkages in cellulose, lichenin and cereal beta-D-glucans.</text>
        <dbReference type="EC" id="3.2.1.4"/>
    </reaction>
</comment>
<proteinExistence type="inferred from homology"/>
<evidence type="ECO:0000256" key="8">
    <source>
        <dbReference type="PROSITE-ProRule" id="PRU10059"/>
    </source>
</evidence>
<gene>
    <name evidence="12" type="ORF">V8G54_005990</name>
</gene>
<dbReference type="PROSITE" id="PS00592">
    <property type="entry name" value="GH9_2"/>
    <property type="match status" value="1"/>
</dbReference>
<evidence type="ECO:0000256" key="9">
    <source>
        <dbReference type="RuleBase" id="RU361166"/>
    </source>
</evidence>
<reference evidence="12 13" key="1">
    <citation type="journal article" date="2023" name="Life. Sci Alliance">
        <title>Evolutionary insights into 3D genome organization and epigenetic landscape of Vigna mungo.</title>
        <authorList>
            <person name="Junaid A."/>
            <person name="Singh B."/>
            <person name="Bhatia S."/>
        </authorList>
    </citation>
    <scope>NUCLEOTIDE SEQUENCE [LARGE SCALE GENOMIC DNA]</scope>
    <source>
        <strain evidence="12">Urdbean</strain>
    </source>
</reference>
<dbReference type="InterPro" id="IPR012341">
    <property type="entry name" value="6hp_glycosidase-like_sf"/>
</dbReference>
<dbReference type="SUPFAM" id="SSF48208">
    <property type="entry name" value="Six-hairpin glycosidases"/>
    <property type="match status" value="1"/>
</dbReference>
<dbReference type="GO" id="GO:0030245">
    <property type="term" value="P:cellulose catabolic process"/>
    <property type="evidence" value="ECO:0007669"/>
    <property type="project" value="UniProtKB-KW"/>
</dbReference>
<keyword evidence="13" id="KW-1185">Reference proteome</keyword>
<evidence type="ECO:0000256" key="5">
    <source>
        <dbReference type="ARBA" id="ARBA00023277"/>
    </source>
</evidence>
<keyword evidence="4 9" id="KW-0136">Cellulose degradation</keyword>
<feature type="transmembrane region" description="Helical" evidence="10">
    <location>
        <begin position="77"/>
        <end position="99"/>
    </location>
</feature>
<comment type="similarity">
    <text evidence="2 8 9">Belongs to the glycosyl hydrolase 9 (cellulase E) family.</text>
</comment>
<evidence type="ECO:0000256" key="3">
    <source>
        <dbReference type="ARBA" id="ARBA00022801"/>
    </source>
</evidence>
<dbReference type="GO" id="GO:0008810">
    <property type="term" value="F:cellulase activity"/>
    <property type="evidence" value="ECO:0007669"/>
    <property type="project" value="UniProtKB-EC"/>
</dbReference>
<dbReference type="InterPro" id="IPR008928">
    <property type="entry name" value="6-hairpin_glycosidase_sf"/>
</dbReference>
<dbReference type="InterPro" id="IPR018221">
    <property type="entry name" value="Glyco_hydro_9_His_AS"/>
</dbReference>
<evidence type="ECO:0000256" key="4">
    <source>
        <dbReference type="ARBA" id="ARBA00023001"/>
    </source>
</evidence>
<keyword evidence="10" id="KW-0812">Transmembrane</keyword>
<keyword evidence="5 8" id="KW-0119">Carbohydrate metabolism</keyword>
<dbReference type="PANTHER" id="PTHR22298">
    <property type="entry name" value="ENDO-1,4-BETA-GLUCANASE"/>
    <property type="match status" value="1"/>
</dbReference>
<accession>A0AAQ3P2G0</accession>
<dbReference type="Gene3D" id="1.50.10.10">
    <property type="match status" value="1"/>
</dbReference>
<evidence type="ECO:0000259" key="11">
    <source>
        <dbReference type="Pfam" id="PF00759"/>
    </source>
</evidence>
<evidence type="ECO:0000256" key="6">
    <source>
        <dbReference type="ARBA" id="ARBA00023295"/>
    </source>
</evidence>
<feature type="active site" evidence="8">
    <location>
        <position position="540"/>
    </location>
</feature>
<dbReference type="AlphaFoldDB" id="A0AAQ3P2G0"/>
<evidence type="ECO:0000256" key="7">
    <source>
        <dbReference type="ARBA" id="ARBA00023326"/>
    </source>
</evidence>
<dbReference type="EC" id="3.2.1.4" evidence="9"/>
<keyword evidence="6 8" id="KW-0326">Glycosidase</keyword>
<dbReference type="Pfam" id="PF00759">
    <property type="entry name" value="Glyco_hydro_9"/>
    <property type="match status" value="1"/>
</dbReference>
<keyword evidence="10" id="KW-1133">Transmembrane helix</keyword>
<evidence type="ECO:0000256" key="2">
    <source>
        <dbReference type="ARBA" id="ARBA00007072"/>
    </source>
</evidence>
<protein>
    <recommendedName>
        <fullName evidence="9">Endoglucanase</fullName>
        <ecNumber evidence="9">3.2.1.4</ecNumber>
    </recommendedName>
</protein>
<organism evidence="12 13">
    <name type="scientific">Vigna mungo</name>
    <name type="common">Black gram</name>
    <name type="synonym">Phaseolus mungo</name>
    <dbReference type="NCBI Taxonomy" id="3915"/>
    <lineage>
        <taxon>Eukaryota</taxon>
        <taxon>Viridiplantae</taxon>
        <taxon>Streptophyta</taxon>
        <taxon>Embryophyta</taxon>
        <taxon>Tracheophyta</taxon>
        <taxon>Spermatophyta</taxon>
        <taxon>Magnoliopsida</taxon>
        <taxon>eudicotyledons</taxon>
        <taxon>Gunneridae</taxon>
        <taxon>Pentapetalae</taxon>
        <taxon>rosids</taxon>
        <taxon>fabids</taxon>
        <taxon>Fabales</taxon>
        <taxon>Fabaceae</taxon>
        <taxon>Papilionoideae</taxon>
        <taxon>50 kb inversion clade</taxon>
        <taxon>NPAAA clade</taxon>
        <taxon>indigoferoid/millettioid clade</taxon>
        <taxon>Phaseoleae</taxon>
        <taxon>Vigna</taxon>
    </lineage>
</organism>
<keyword evidence="10" id="KW-0472">Membrane</keyword>
<evidence type="ECO:0000313" key="13">
    <source>
        <dbReference type="Proteomes" id="UP001374535"/>
    </source>
</evidence>
<dbReference type="InterPro" id="IPR001701">
    <property type="entry name" value="Glyco_hydro_9"/>
</dbReference>
<feature type="domain" description="Glycoside hydrolase family 9" evidence="11">
    <location>
        <begin position="115"/>
        <end position="610"/>
    </location>
</feature>
<evidence type="ECO:0000313" key="12">
    <source>
        <dbReference type="EMBL" id="WVZ18668.1"/>
    </source>
</evidence>
<dbReference type="EMBL" id="CP144699">
    <property type="protein sequence ID" value="WVZ18668.1"/>
    <property type="molecule type" value="Genomic_DNA"/>
</dbReference>
<sequence>MSPAVSSTFESERDPVIYVHTVSVAGRLLPSASRWNSIALDFKLAPDSSTAYESIPSQYPKSVDYDLVITDRKHFHCFIFVLVTIILAILAAVLLVHFLPQKHKHQGSSINLKVAINQALTFYDAQKSGHYPRNSPVKFRGDSGLQDGHSANTDLTGGFYDSGNNIKFTFTTAYTMTLLSWTVMEYQSKYADIGELDHVRDIIRWGSDYLLKVFIPPNSADGSNLTLYSQASYNFFVGNGSCPVYDNMTHYSQSIGVGSTISINNEPNELSCWQRPEDMKYERPVSICDGSATDLVGEIVAALSAASMVFKEDRDYSKRLRDSAERLFGAIPTTQGTHTMVDACGKQATMLYNSTSYKDELAWGATWLFLSTTNTSYLAIATETYFSAKSSESSVDKGVVYWNNKLNAVEVLLTGIRYFRDPGFPYEDVLKLSSNSTDALMCSYLFNKYFSRTPGGLIILKPDNEPLLQFAATASFLSELYSDYLDHLKMSSASCKTDTFSVKMLRDFATSQAVNYILGQNPLQMSYIVGYGDRYPVQVHHRSASIPWNNQPYNCDDGKRWLNSKDPNPQVLLGAMVGGPDTNDNFMDQRTNQKFTEPSIASNAGLVAALIALQDPPYKSRDLKSTLWGWT</sequence>